<dbReference type="HOGENOM" id="CLU_2044489_0_0_2"/>
<dbReference type="EMBL" id="CP002408">
    <property type="protein sequence ID" value="AFU59205.1"/>
    <property type="molecule type" value="Genomic_DNA"/>
</dbReference>
<evidence type="ECO:0000313" key="3">
    <source>
        <dbReference type="Proteomes" id="UP000008037"/>
    </source>
</evidence>
<dbReference type="OrthoDB" id="142306at2157"/>
<organism evidence="2 3">
    <name type="scientific">Nitrososphaera gargensis (strain Ga9.2)</name>
    <dbReference type="NCBI Taxonomy" id="1237085"/>
    <lineage>
        <taxon>Archaea</taxon>
        <taxon>Nitrososphaerota</taxon>
        <taxon>Nitrososphaeria</taxon>
        <taxon>Nitrososphaerales</taxon>
        <taxon>Nitrososphaeraceae</taxon>
        <taxon>Nitrososphaera</taxon>
    </lineage>
</organism>
<dbReference type="Proteomes" id="UP000008037">
    <property type="component" value="Chromosome"/>
</dbReference>
<name>K0IH55_NITGG</name>
<accession>K0IH55</accession>
<dbReference type="GeneID" id="13796138"/>
<dbReference type="AlphaFoldDB" id="K0IH55"/>
<dbReference type="KEGG" id="nga:Ngar_c22750"/>
<dbReference type="Pfam" id="PF01609">
    <property type="entry name" value="DDE_Tnp_1"/>
    <property type="match status" value="1"/>
</dbReference>
<keyword evidence="3" id="KW-1185">Reference proteome</keyword>
<sequence>MADKAYSSRRCYELATELQAIAFILFKKNATGKSFGSSTWSKMYSYFMLHREEFMKHYHQRSNIESTFSMIKKKFGPYVRSRDITAQKNEVLLKILCHNICVVNQEMHELGIQADFKTHE</sequence>
<dbReference type="InParanoid" id="K0IH55"/>
<protein>
    <submittedName>
        <fullName evidence="2">Putative transposase, IS4 family protein</fullName>
    </submittedName>
</protein>
<evidence type="ECO:0000313" key="2">
    <source>
        <dbReference type="EMBL" id="AFU59205.1"/>
    </source>
</evidence>
<feature type="domain" description="Transposase IS4-like" evidence="1">
    <location>
        <begin position="2"/>
        <end position="100"/>
    </location>
</feature>
<dbReference type="GO" id="GO:0006313">
    <property type="term" value="P:DNA transposition"/>
    <property type="evidence" value="ECO:0007669"/>
    <property type="project" value="InterPro"/>
</dbReference>
<dbReference type="InterPro" id="IPR002559">
    <property type="entry name" value="Transposase_11"/>
</dbReference>
<reference evidence="2 3" key="1">
    <citation type="journal article" date="2012" name="Environ. Microbiol.">
        <title>The genome of the ammonia-oxidizing Candidatus Nitrososphaera gargensis: insights into metabolic versatility and environmental adaptations.</title>
        <authorList>
            <person name="Spang A."/>
            <person name="Poehlein A."/>
            <person name="Offre P."/>
            <person name="Zumbragel S."/>
            <person name="Haider S."/>
            <person name="Rychlik N."/>
            <person name="Nowka B."/>
            <person name="Schmeisser C."/>
            <person name="Lebedeva E.V."/>
            <person name="Rattei T."/>
            <person name="Bohm C."/>
            <person name="Schmid M."/>
            <person name="Galushko A."/>
            <person name="Hatzenpichler R."/>
            <person name="Weinmaier T."/>
            <person name="Daniel R."/>
            <person name="Schleper C."/>
            <person name="Spieck E."/>
            <person name="Streit W."/>
            <person name="Wagner M."/>
        </authorList>
    </citation>
    <scope>NUCLEOTIDE SEQUENCE [LARGE SCALE GENOMIC DNA]</scope>
    <source>
        <strain evidence="3">Ga9.2</strain>
    </source>
</reference>
<dbReference type="GO" id="GO:0003677">
    <property type="term" value="F:DNA binding"/>
    <property type="evidence" value="ECO:0007669"/>
    <property type="project" value="InterPro"/>
</dbReference>
<gene>
    <name evidence="2" type="ordered locus">Ngar_c22750</name>
</gene>
<dbReference type="RefSeq" id="WP_015019740.1">
    <property type="nucleotide sequence ID" value="NC_018719.1"/>
</dbReference>
<dbReference type="BioCyc" id="CNIT1237085:G1324-2273-MONOMER"/>
<dbReference type="GO" id="GO:0004803">
    <property type="term" value="F:transposase activity"/>
    <property type="evidence" value="ECO:0007669"/>
    <property type="project" value="InterPro"/>
</dbReference>
<evidence type="ECO:0000259" key="1">
    <source>
        <dbReference type="Pfam" id="PF01609"/>
    </source>
</evidence>
<proteinExistence type="predicted"/>